<gene>
    <name evidence="1" type="ORF">dnm_039240</name>
</gene>
<organism evidence="1 2">
    <name type="scientific">Desulfonema magnum</name>
    <dbReference type="NCBI Taxonomy" id="45655"/>
    <lineage>
        <taxon>Bacteria</taxon>
        <taxon>Pseudomonadati</taxon>
        <taxon>Thermodesulfobacteriota</taxon>
        <taxon>Desulfobacteria</taxon>
        <taxon>Desulfobacterales</taxon>
        <taxon>Desulfococcaceae</taxon>
        <taxon>Desulfonema</taxon>
    </lineage>
</organism>
<dbReference type="KEGG" id="dmm:dnm_039240"/>
<name>A0A975GNL0_9BACT</name>
<sequence>MVVREQLYKIADELTPNASIEDVIEKLLLLYKIEKGLNQADDGKVIPHNEVEQRVEEW</sequence>
<evidence type="ECO:0000313" key="1">
    <source>
        <dbReference type="EMBL" id="QTA87884.1"/>
    </source>
</evidence>
<evidence type="ECO:0000313" key="2">
    <source>
        <dbReference type="Proteomes" id="UP000663722"/>
    </source>
</evidence>
<dbReference type="Proteomes" id="UP000663722">
    <property type="component" value="Chromosome"/>
</dbReference>
<dbReference type="EMBL" id="CP061800">
    <property type="protein sequence ID" value="QTA87884.1"/>
    <property type="molecule type" value="Genomic_DNA"/>
</dbReference>
<protein>
    <submittedName>
        <fullName evidence="1">Uncharacterized protein</fullName>
    </submittedName>
</protein>
<keyword evidence="2" id="KW-1185">Reference proteome</keyword>
<accession>A0A975GNL0</accession>
<dbReference type="AlphaFoldDB" id="A0A975GNL0"/>
<reference evidence="1" key="1">
    <citation type="journal article" date="2021" name="Microb. Physiol.">
        <title>Proteogenomic Insights into the Physiology of Marine, Sulfate-Reducing, Filamentous Desulfonema limicola and Desulfonema magnum.</title>
        <authorList>
            <person name="Schnaars V."/>
            <person name="Wohlbrand L."/>
            <person name="Scheve S."/>
            <person name="Hinrichs C."/>
            <person name="Reinhardt R."/>
            <person name="Rabus R."/>
        </authorList>
    </citation>
    <scope>NUCLEOTIDE SEQUENCE</scope>
    <source>
        <strain evidence="1">4be13</strain>
    </source>
</reference>
<proteinExistence type="predicted"/>
<dbReference type="RefSeq" id="WP_207682893.1">
    <property type="nucleotide sequence ID" value="NZ_CP061800.1"/>
</dbReference>